<proteinExistence type="predicted"/>
<evidence type="ECO:0000313" key="2">
    <source>
        <dbReference type="EMBL" id="KAK1439044.1"/>
    </source>
</evidence>
<evidence type="ECO:0000259" key="1">
    <source>
        <dbReference type="Pfam" id="PF02721"/>
    </source>
</evidence>
<dbReference type="InterPro" id="IPR003871">
    <property type="entry name" value="RFA1B/D_OB_1st"/>
</dbReference>
<feature type="domain" description="Replication protein A 70 kDa DNA-binding subunit B/D first OB fold" evidence="1">
    <location>
        <begin position="33"/>
        <end position="95"/>
    </location>
</feature>
<dbReference type="InterPro" id="IPR012340">
    <property type="entry name" value="NA-bd_OB-fold"/>
</dbReference>
<dbReference type="Proteomes" id="UP001229421">
    <property type="component" value="Unassembled WGS sequence"/>
</dbReference>
<reference evidence="2" key="1">
    <citation type="journal article" date="2023" name="bioRxiv">
        <title>Improved chromosome-level genome assembly for marigold (Tagetes erecta).</title>
        <authorList>
            <person name="Jiang F."/>
            <person name="Yuan L."/>
            <person name="Wang S."/>
            <person name="Wang H."/>
            <person name="Xu D."/>
            <person name="Wang A."/>
            <person name="Fan W."/>
        </authorList>
    </citation>
    <scope>NUCLEOTIDE SEQUENCE</scope>
    <source>
        <strain evidence="2">WSJ</strain>
        <tissue evidence="2">Leaf</tissue>
    </source>
</reference>
<name>A0AAD8LDY7_TARER</name>
<protein>
    <recommendedName>
        <fullName evidence="1">Replication protein A 70 kDa DNA-binding subunit B/D first OB fold domain-containing protein</fullName>
    </recommendedName>
</protein>
<keyword evidence="3" id="KW-1185">Reference proteome</keyword>
<evidence type="ECO:0000313" key="3">
    <source>
        <dbReference type="Proteomes" id="UP001229421"/>
    </source>
</evidence>
<dbReference type="EMBL" id="JAUHHV010000001">
    <property type="protein sequence ID" value="KAK1439044.1"/>
    <property type="molecule type" value="Genomic_DNA"/>
</dbReference>
<dbReference type="Pfam" id="PF02721">
    <property type="entry name" value="DUF223"/>
    <property type="match status" value="1"/>
</dbReference>
<sequence length="98" mass="11809">MNLQPINTAQLRDSRSPEHSRIRLFRQIDLARQDYSLKFLVIRLWKQPMHNNEKAVYSLEMIVMDEEGTRMQCNVLKKWFEKFEPLLEETGAFLLRNI</sequence>
<dbReference type="AlphaFoldDB" id="A0AAD8LDY7"/>
<comment type="caution">
    <text evidence="2">The sequence shown here is derived from an EMBL/GenBank/DDBJ whole genome shotgun (WGS) entry which is preliminary data.</text>
</comment>
<dbReference type="Gene3D" id="2.40.50.140">
    <property type="entry name" value="Nucleic acid-binding proteins"/>
    <property type="match status" value="1"/>
</dbReference>
<organism evidence="2 3">
    <name type="scientific">Tagetes erecta</name>
    <name type="common">African marigold</name>
    <dbReference type="NCBI Taxonomy" id="13708"/>
    <lineage>
        <taxon>Eukaryota</taxon>
        <taxon>Viridiplantae</taxon>
        <taxon>Streptophyta</taxon>
        <taxon>Embryophyta</taxon>
        <taxon>Tracheophyta</taxon>
        <taxon>Spermatophyta</taxon>
        <taxon>Magnoliopsida</taxon>
        <taxon>eudicotyledons</taxon>
        <taxon>Gunneridae</taxon>
        <taxon>Pentapetalae</taxon>
        <taxon>asterids</taxon>
        <taxon>campanulids</taxon>
        <taxon>Asterales</taxon>
        <taxon>Asteraceae</taxon>
        <taxon>Asteroideae</taxon>
        <taxon>Heliantheae alliance</taxon>
        <taxon>Tageteae</taxon>
        <taxon>Tagetes</taxon>
    </lineage>
</organism>
<gene>
    <name evidence="2" type="ORF">QVD17_04859</name>
</gene>
<accession>A0AAD8LDY7</accession>